<feature type="transmembrane region" description="Helical" evidence="7">
    <location>
        <begin position="80"/>
        <end position="102"/>
    </location>
</feature>
<feature type="transmembrane region" description="Helical" evidence="7">
    <location>
        <begin position="108"/>
        <end position="126"/>
    </location>
</feature>
<feature type="domain" description="Major facilitator superfamily (MFS) profile" evidence="8">
    <location>
        <begin position="10"/>
        <end position="455"/>
    </location>
</feature>
<keyword evidence="2" id="KW-0813">Transport</keyword>
<evidence type="ECO:0000256" key="4">
    <source>
        <dbReference type="ARBA" id="ARBA00022692"/>
    </source>
</evidence>
<evidence type="ECO:0000256" key="2">
    <source>
        <dbReference type="ARBA" id="ARBA00022448"/>
    </source>
</evidence>
<keyword evidence="10" id="KW-1185">Reference proteome</keyword>
<evidence type="ECO:0000256" key="1">
    <source>
        <dbReference type="ARBA" id="ARBA00004651"/>
    </source>
</evidence>
<dbReference type="Gene3D" id="1.20.1250.20">
    <property type="entry name" value="MFS general substrate transporter like domains"/>
    <property type="match status" value="1"/>
</dbReference>
<feature type="transmembrane region" description="Helical" evidence="7">
    <location>
        <begin position="351"/>
        <end position="379"/>
    </location>
</feature>
<gene>
    <name evidence="9" type="ORF">OG913_03015</name>
</gene>
<comment type="subcellular location">
    <subcellularLocation>
        <location evidence="1">Cell membrane</location>
        <topology evidence="1">Multi-pass membrane protein</topology>
    </subcellularLocation>
</comment>
<name>A0ABZ1SW98_9ACTN</name>
<evidence type="ECO:0000256" key="5">
    <source>
        <dbReference type="ARBA" id="ARBA00022989"/>
    </source>
</evidence>
<dbReference type="Gene3D" id="1.20.1720.10">
    <property type="entry name" value="Multidrug resistance protein D"/>
    <property type="match status" value="1"/>
</dbReference>
<dbReference type="InterPro" id="IPR011701">
    <property type="entry name" value="MFS"/>
</dbReference>
<feature type="transmembrane region" description="Helical" evidence="7">
    <location>
        <begin position="264"/>
        <end position="283"/>
    </location>
</feature>
<feature type="transmembrane region" description="Helical" evidence="7">
    <location>
        <begin position="400"/>
        <end position="420"/>
    </location>
</feature>
<sequence length="472" mass="49001">MSSRRGGLVTFLIAGLAAFMTALDNLVVTTALPTIQRQFRASLEGLEWTVNSYTLTYAVCLLTAAVLGDRFGRRRVFVTGLLVFTAASATAASAGSVGVLVASRAVQGIGAALVFPLALTLVVTAAPPARRGLAIAGFGGMSGLGIALGPWIGGLIVEYGDWQWVFWINVPIGLVLAPLAARLLGAGRGPHDRLDVRGTVLVTAGLFGIVYGLIRSVRLGWLHPQVVLSVLAGLAILAVFVRWERRAAYPIIPPRLFRSRGFTLSNAVALLVQGGMFGAVFLLTQFLQNALGHTPLRAGAMTLPWTMMPLLVAPAAGVFGDRIGPRRLLTAGALLQAAALAWFAVVSTTDVAYVVLLPGMVVAGVGMGLFFALAARVAMDYVSTDEEGLASGVNNAMRQIGVVLGVAVLSAVFATAGGYAAPARFVAGLHPALWAGTAIVLLGAVVAMLVPRPVSATPGEREETTLSTIESG</sequence>
<dbReference type="PANTHER" id="PTHR42718:SF42">
    <property type="entry name" value="EXPORT PROTEIN"/>
    <property type="match status" value="1"/>
</dbReference>
<feature type="transmembrane region" description="Helical" evidence="7">
    <location>
        <begin position="328"/>
        <end position="345"/>
    </location>
</feature>
<dbReference type="CDD" id="cd17321">
    <property type="entry name" value="MFS_MMR_MDR_like"/>
    <property type="match status" value="1"/>
</dbReference>
<evidence type="ECO:0000256" key="7">
    <source>
        <dbReference type="SAM" id="Phobius"/>
    </source>
</evidence>
<evidence type="ECO:0000259" key="8">
    <source>
        <dbReference type="PROSITE" id="PS50850"/>
    </source>
</evidence>
<feature type="transmembrane region" description="Helical" evidence="7">
    <location>
        <begin position="303"/>
        <end position="321"/>
    </location>
</feature>
<reference evidence="9" key="1">
    <citation type="submission" date="2022-10" db="EMBL/GenBank/DDBJ databases">
        <title>The complete genomes of actinobacterial strains from the NBC collection.</title>
        <authorList>
            <person name="Joergensen T.S."/>
            <person name="Alvarez Arevalo M."/>
            <person name="Sterndorff E.B."/>
            <person name="Faurdal D."/>
            <person name="Vuksanovic O."/>
            <person name="Mourched A.-S."/>
            <person name="Charusanti P."/>
            <person name="Shaw S."/>
            <person name="Blin K."/>
            <person name="Weber T."/>
        </authorList>
    </citation>
    <scope>NUCLEOTIDE SEQUENCE</scope>
    <source>
        <strain evidence="9">NBC_00254</strain>
    </source>
</reference>
<accession>A0ABZ1SW98</accession>
<dbReference type="InterPro" id="IPR036259">
    <property type="entry name" value="MFS_trans_sf"/>
</dbReference>
<dbReference type="Proteomes" id="UP001432011">
    <property type="component" value="Chromosome"/>
</dbReference>
<keyword evidence="5 7" id="KW-1133">Transmembrane helix</keyword>
<feature type="transmembrane region" description="Helical" evidence="7">
    <location>
        <begin position="133"/>
        <end position="152"/>
    </location>
</feature>
<dbReference type="InterPro" id="IPR020846">
    <property type="entry name" value="MFS_dom"/>
</dbReference>
<feature type="transmembrane region" description="Helical" evidence="7">
    <location>
        <begin position="50"/>
        <end position="68"/>
    </location>
</feature>
<evidence type="ECO:0000313" key="10">
    <source>
        <dbReference type="Proteomes" id="UP001432011"/>
    </source>
</evidence>
<evidence type="ECO:0000256" key="3">
    <source>
        <dbReference type="ARBA" id="ARBA00022475"/>
    </source>
</evidence>
<dbReference type="PRINTS" id="PR01036">
    <property type="entry name" value="TCRTETB"/>
</dbReference>
<feature type="transmembrane region" description="Helical" evidence="7">
    <location>
        <begin position="164"/>
        <end position="184"/>
    </location>
</feature>
<dbReference type="SUPFAM" id="SSF103473">
    <property type="entry name" value="MFS general substrate transporter"/>
    <property type="match status" value="1"/>
</dbReference>
<feature type="transmembrane region" description="Helical" evidence="7">
    <location>
        <begin position="196"/>
        <end position="214"/>
    </location>
</feature>
<dbReference type="RefSeq" id="WP_142645149.1">
    <property type="nucleotide sequence ID" value="NZ_CP108085.1"/>
</dbReference>
<organism evidence="9 10">
    <name type="scientific">Microbispora hainanensis</name>
    <dbReference type="NCBI Taxonomy" id="568844"/>
    <lineage>
        <taxon>Bacteria</taxon>
        <taxon>Bacillati</taxon>
        <taxon>Actinomycetota</taxon>
        <taxon>Actinomycetes</taxon>
        <taxon>Streptosporangiales</taxon>
        <taxon>Streptosporangiaceae</taxon>
        <taxon>Microbispora</taxon>
    </lineage>
</organism>
<dbReference type="PROSITE" id="PS50850">
    <property type="entry name" value="MFS"/>
    <property type="match status" value="1"/>
</dbReference>
<feature type="transmembrane region" description="Helical" evidence="7">
    <location>
        <begin position="226"/>
        <end position="243"/>
    </location>
</feature>
<evidence type="ECO:0000256" key="6">
    <source>
        <dbReference type="ARBA" id="ARBA00023136"/>
    </source>
</evidence>
<dbReference type="PANTHER" id="PTHR42718">
    <property type="entry name" value="MAJOR FACILITATOR SUPERFAMILY MULTIDRUG TRANSPORTER MFSC"/>
    <property type="match status" value="1"/>
</dbReference>
<proteinExistence type="predicted"/>
<keyword evidence="6 7" id="KW-0472">Membrane</keyword>
<feature type="transmembrane region" description="Helical" evidence="7">
    <location>
        <begin position="432"/>
        <end position="451"/>
    </location>
</feature>
<dbReference type="NCBIfam" id="TIGR00711">
    <property type="entry name" value="efflux_EmrB"/>
    <property type="match status" value="1"/>
</dbReference>
<dbReference type="InterPro" id="IPR004638">
    <property type="entry name" value="EmrB-like"/>
</dbReference>
<evidence type="ECO:0000313" key="9">
    <source>
        <dbReference type="EMBL" id="WUP76010.1"/>
    </source>
</evidence>
<dbReference type="EMBL" id="CP108085">
    <property type="protein sequence ID" value="WUP76010.1"/>
    <property type="molecule type" value="Genomic_DNA"/>
</dbReference>
<dbReference type="Pfam" id="PF07690">
    <property type="entry name" value="MFS_1"/>
    <property type="match status" value="1"/>
</dbReference>
<protein>
    <submittedName>
        <fullName evidence="9">MFS transporter</fullName>
    </submittedName>
</protein>
<keyword evidence="4 7" id="KW-0812">Transmembrane</keyword>
<keyword evidence="3" id="KW-1003">Cell membrane</keyword>